<name>A0A366HKW1_9BURK</name>
<gene>
    <name evidence="3" type="ORF">DFR37_101191</name>
</gene>
<protein>
    <submittedName>
        <fullName evidence="3">Flavin reductase (DIM6/NTAB) family NADH-FMN oxidoreductase RutF</fullName>
    </submittedName>
</protein>
<dbReference type="GO" id="GO:0042602">
    <property type="term" value="F:riboflavin reductase (NADPH) activity"/>
    <property type="evidence" value="ECO:0007669"/>
    <property type="project" value="TreeGrafter"/>
</dbReference>
<proteinExistence type="predicted"/>
<dbReference type="Pfam" id="PF01613">
    <property type="entry name" value="Flavin_Reduct"/>
    <property type="match status" value="1"/>
</dbReference>
<dbReference type="AlphaFoldDB" id="A0A366HKW1"/>
<dbReference type="SUPFAM" id="SSF50475">
    <property type="entry name" value="FMN-binding split barrel"/>
    <property type="match status" value="1"/>
</dbReference>
<dbReference type="OrthoDB" id="9792858at2"/>
<dbReference type="PANTHER" id="PTHR30466:SF1">
    <property type="entry name" value="FMN REDUCTASE (NADH) RUTF"/>
    <property type="match status" value="1"/>
</dbReference>
<dbReference type="InterPro" id="IPR050268">
    <property type="entry name" value="NADH-dep_flavin_reductase"/>
</dbReference>
<dbReference type="InterPro" id="IPR002563">
    <property type="entry name" value="Flavin_Rdtase-like_dom"/>
</dbReference>
<dbReference type="EMBL" id="QNRQ01000001">
    <property type="protein sequence ID" value="RBP43066.1"/>
    <property type="molecule type" value="Genomic_DNA"/>
</dbReference>
<keyword evidence="4" id="KW-1185">Reference proteome</keyword>
<dbReference type="RefSeq" id="WP_113931377.1">
    <property type="nucleotide sequence ID" value="NZ_JACCEU010000001.1"/>
</dbReference>
<organism evidence="3 4">
    <name type="scientific">Eoetvoesiella caeni</name>
    <dbReference type="NCBI Taxonomy" id="645616"/>
    <lineage>
        <taxon>Bacteria</taxon>
        <taxon>Pseudomonadati</taxon>
        <taxon>Pseudomonadota</taxon>
        <taxon>Betaproteobacteria</taxon>
        <taxon>Burkholderiales</taxon>
        <taxon>Alcaligenaceae</taxon>
        <taxon>Eoetvoesiella</taxon>
    </lineage>
</organism>
<keyword evidence="1" id="KW-0560">Oxidoreductase</keyword>
<dbReference type="Gene3D" id="2.30.110.10">
    <property type="entry name" value="Electron Transport, Fmn-binding Protein, Chain A"/>
    <property type="match status" value="1"/>
</dbReference>
<evidence type="ECO:0000256" key="1">
    <source>
        <dbReference type="ARBA" id="ARBA00023002"/>
    </source>
</evidence>
<dbReference type="GO" id="GO:0010181">
    <property type="term" value="F:FMN binding"/>
    <property type="evidence" value="ECO:0007669"/>
    <property type="project" value="InterPro"/>
</dbReference>
<dbReference type="PANTHER" id="PTHR30466">
    <property type="entry name" value="FLAVIN REDUCTASE"/>
    <property type="match status" value="1"/>
</dbReference>
<comment type="caution">
    <text evidence="3">The sequence shown here is derived from an EMBL/GenBank/DDBJ whole genome shotgun (WGS) entry which is preliminary data.</text>
</comment>
<feature type="domain" description="Flavin reductase like" evidence="2">
    <location>
        <begin position="23"/>
        <end position="164"/>
    </location>
</feature>
<evidence type="ECO:0000313" key="4">
    <source>
        <dbReference type="Proteomes" id="UP000253628"/>
    </source>
</evidence>
<dbReference type="Proteomes" id="UP000253628">
    <property type="component" value="Unassembled WGS sequence"/>
</dbReference>
<evidence type="ECO:0000313" key="3">
    <source>
        <dbReference type="EMBL" id="RBP43066.1"/>
    </source>
</evidence>
<dbReference type="InterPro" id="IPR012349">
    <property type="entry name" value="Split_barrel_FMN-bd"/>
</dbReference>
<sequence>MAEPHSAKSPRPTVEPSVFRSIMGRFATGVTVISYRRGDTPTGITANAFLSVSMDPPLVLVSVRQSSQFIKHMALGGYYGVNFLTEHQQDLSSHFGGRSIAGLQVPFNEALPAPLLEGCLAHLIARVVDIHPAGDHVLYIAQVEHLRRGIEAKPLIFYSGAYKRIHTHNPELWNYADGW</sequence>
<reference evidence="3 4" key="1">
    <citation type="submission" date="2018-06" db="EMBL/GenBank/DDBJ databases">
        <title>Genomic Encyclopedia of Type Strains, Phase IV (KMG-IV): sequencing the most valuable type-strain genomes for metagenomic binning, comparative biology and taxonomic classification.</title>
        <authorList>
            <person name="Goeker M."/>
        </authorList>
    </citation>
    <scope>NUCLEOTIDE SEQUENCE [LARGE SCALE GENOMIC DNA]</scope>
    <source>
        <strain evidence="3 4">DSM 25520</strain>
    </source>
</reference>
<evidence type="ECO:0000259" key="2">
    <source>
        <dbReference type="SMART" id="SM00903"/>
    </source>
</evidence>
<dbReference type="SMART" id="SM00903">
    <property type="entry name" value="Flavin_Reduct"/>
    <property type="match status" value="1"/>
</dbReference>
<dbReference type="GO" id="GO:0006208">
    <property type="term" value="P:pyrimidine nucleobase catabolic process"/>
    <property type="evidence" value="ECO:0007669"/>
    <property type="project" value="TreeGrafter"/>
</dbReference>
<accession>A0A366HKW1</accession>